<sequence length="258" mass="28787">MPLIASNIHLSWTKAQESSSSANIQAQDFFSSTADLTNKLENGLLVYIQRPEKSMQPFGTESMQRFFYPTAEHHIFICDDPFPATAHGPGLALAGSHKHPVIARGKIRLPLNVFIDCSALNREDFRDAERIYPQQHYQGSTAPVSAVPTTTHTGHTDSHVGRVYTGDAGDNKTPQMSWADKAGWRAMVKERLNINHEEYYTTGRQRQDGRFTDGRDISKHLVRDDEWQKNRDVGSFIVSVGALDHEVHSSLSGGIEGI</sequence>
<evidence type="ECO:0000313" key="3">
    <source>
        <dbReference type="Proteomes" id="UP000307440"/>
    </source>
</evidence>
<dbReference type="OrthoDB" id="2161780at2759"/>
<protein>
    <submittedName>
        <fullName evidence="2">Uncharacterized protein</fullName>
    </submittedName>
</protein>
<dbReference type="Proteomes" id="UP000307440">
    <property type="component" value="Unassembled WGS sequence"/>
</dbReference>
<keyword evidence="3" id="KW-1185">Reference proteome</keyword>
<dbReference type="AlphaFoldDB" id="A0A5C3KWK8"/>
<name>A0A5C3KWK8_COPMA</name>
<reference evidence="2 3" key="1">
    <citation type="journal article" date="2019" name="Nat. Ecol. Evol.">
        <title>Megaphylogeny resolves global patterns of mushroom evolution.</title>
        <authorList>
            <person name="Varga T."/>
            <person name="Krizsan K."/>
            <person name="Foldi C."/>
            <person name="Dima B."/>
            <person name="Sanchez-Garcia M."/>
            <person name="Sanchez-Ramirez S."/>
            <person name="Szollosi G.J."/>
            <person name="Szarkandi J.G."/>
            <person name="Papp V."/>
            <person name="Albert L."/>
            <person name="Andreopoulos W."/>
            <person name="Angelini C."/>
            <person name="Antonin V."/>
            <person name="Barry K.W."/>
            <person name="Bougher N.L."/>
            <person name="Buchanan P."/>
            <person name="Buyck B."/>
            <person name="Bense V."/>
            <person name="Catcheside P."/>
            <person name="Chovatia M."/>
            <person name="Cooper J."/>
            <person name="Damon W."/>
            <person name="Desjardin D."/>
            <person name="Finy P."/>
            <person name="Geml J."/>
            <person name="Haridas S."/>
            <person name="Hughes K."/>
            <person name="Justo A."/>
            <person name="Karasinski D."/>
            <person name="Kautmanova I."/>
            <person name="Kiss B."/>
            <person name="Kocsube S."/>
            <person name="Kotiranta H."/>
            <person name="LaButti K.M."/>
            <person name="Lechner B.E."/>
            <person name="Liimatainen K."/>
            <person name="Lipzen A."/>
            <person name="Lukacs Z."/>
            <person name="Mihaltcheva S."/>
            <person name="Morgado L.N."/>
            <person name="Niskanen T."/>
            <person name="Noordeloos M.E."/>
            <person name="Ohm R.A."/>
            <person name="Ortiz-Santana B."/>
            <person name="Ovrebo C."/>
            <person name="Racz N."/>
            <person name="Riley R."/>
            <person name="Savchenko A."/>
            <person name="Shiryaev A."/>
            <person name="Soop K."/>
            <person name="Spirin V."/>
            <person name="Szebenyi C."/>
            <person name="Tomsovsky M."/>
            <person name="Tulloss R.E."/>
            <person name="Uehling J."/>
            <person name="Grigoriev I.V."/>
            <person name="Vagvolgyi C."/>
            <person name="Papp T."/>
            <person name="Martin F.M."/>
            <person name="Miettinen O."/>
            <person name="Hibbett D.S."/>
            <person name="Nagy L.G."/>
        </authorList>
    </citation>
    <scope>NUCLEOTIDE SEQUENCE [LARGE SCALE GENOMIC DNA]</scope>
    <source>
        <strain evidence="2 3">CBS 121175</strain>
    </source>
</reference>
<dbReference type="STRING" id="230819.A0A5C3KWK8"/>
<feature type="region of interest" description="Disordered" evidence="1">
    <location>
        <begin position="138"/>
        <end position="168"/>
    </location>
</feature>
<accession>A0A5C3KWK8</accession>
<feature type="compositionally biased region" description="Polar residues" evidence="1">
    <location>
        <begin position="138"/>
        <end position="153"/>
    </location>
</feature>
<dbReference type="EMBL" id="ML210193">
    <property type="protein sequence ID" value="TFK24916.1"/>
    <property type="molecule type" value="Genomic_DNA"/>
</dbReference>
<proteinExistence type="predicted"/>
<evidence type="ECO:0000313" key="2">
    <source>
        <dbReference type="EMBL" id="TFK24916.1"/>
    </source>
</evidence>
<gene>
    <name evidence="2" type="ORF">FA15DRAFT_655571</name>
</gene>
<evidence type="ECO:0000256" key="1">
    <source>
        <dbReference type="SAM" id="MobiDB-lite"/>
    </source>
</evidence>
<organism evidence="2 3">
    <name type="scientific">Coprinopsis marcescibilis</name>
    <name type="common">Agaric fungus</name>
    <name type="synonym">Psathyrella marcescibilis</name>
    <dbReference type="NCBI Taxonomy" id="230819"/>
    <lineage>
        <taxon>Eukaryota</taxon>
        <taxon>Fungi</taxon>
        <taxon>Dikarya</taxon>
        <taxon>Basidiomycota</taxon>
        <taxon>Agaricomycotina</taxon>
        <taxon>Agaricomycetes</taxon>
        <taxon>Agaricomycetidae</taxon>
        <taxon>Agaricales</taxon>
        <taxon>Agaricineae</taxon>
        <taxon>Psathyrellaceae</taxon>
        <taxon>Coprinopsis</taxon>
    </lineage>
</organism>